<comment type="catalytic activity">
    <reaction evidence="8">
        <text>beta-D-glucose + O2 = D-glucono-1,5-lactone + H2O2</text>
        <dbReference type="Rhea" id="RHEA:11428"/>
        <dbReference type="ChEBI" id="CHEBI:15379"/>
        <dbReference type="ChEBI" id="CHEBI:15903"/>
        <dbReference type="ChEBI" id="CHEBI:16217"/>
        <dbReference type="ChEBI" id="CHEBI:16240"/>
        <dbReference type="EC" id="1.1.3.4"/>
    </reaction>
    <physiologicalReaction direction="left-to-right" evidence="8">
        <dbReference type="Rhea" id="RHEA:11429"/>
    </physiologicalReaction>
</comment>
<dbReference type="PANTHER" id="PTHR11552">
    <property type="entry name" value="GLUCOSE-METHANOL-CHOLINE GMC OXIDOREDUCTASE"/>
    <property type="match status" value="1"/>
</dbReference>
<evidence type="ECO:0000256" key="3">
    <source>
        <dbReference type="ARBA" id="ARBA00010790"/>
    </source>
</evidence>
<dbReference type="EC" id="1.1.3.4" evidence="9"/>
<dbReference type="InterPro" id="IPR027424">
    <property type="entry name" value="Glucose_Oxidase_domain_2"/>
</dbReference>
<feature type="domain" description="Glucose-methanol-choline oxidoreductase N-terminal" evidence="11">
    <location>
        <begin position="182"/>
        <end position="196"/>
    </location>
</feature>
<evidence type="ECO:0000256" key="8">
    <source>
        <dbReference type="ARBA" id="ARBA00049435"/>
    </source>
</evidence>
<keyword evidence="13" id="KW-1185">Reference proteome</keyword>
<dbReference type="InterPro" id="IPR000172">
    <property type="entry name" value="GMC_OxRdtase_N"/>
</dbReference>
<keyword evidence="4" id="KW-0964">Secreted</keyword>
<accession>A0AAN8INY4</accession>
<evidence type="ECO:0000256" key="6">
    <source>
        <dbReference type="ARBA" id="ARBA00022827"/>
    </source>
</evidence>
<dbReference type="PIRSF" id="PIRSF000137">
    <property type="entry name" value="Alcohol_oxidase"/>
    <property type="match status" value="1"/>
</dbReference>
<dbReference type="PROSITE" id="PS00624">
    <property type="entry name" value="GMC_OXRED_2"/>
    <property type="match status" value="1"/>
</dbReference>
<evidence type="ECO:0000259" key="11">
    <source>
        <dbReference type="PROSITE" id="PS00624"/>
    </source>
</evidence>
<name>A0AAN8INY4_9EURO</name>
<keyword evidence="5" id="KW-0285">Flavoprotein</keyword>
<organism evidence="12 13">
    <name type="scientific">Knufia fluminis</name>
    <dbReference type="NCBI Taxonomy" id="191047"/>
    <lineage>
        <taxon>Eukaryota</taxon>
        <taxon>Fungi</taxon>
        <taxon>Dikarya</taxon>
        <taxon>Ascomycota</taxon>
        <taxon>Pezizomycotina</taxon>
        <taxon>Eurotiomycetes</taxon>
        <taxon>Chaetothyriomycetidae</taxon>
        <taxon>Chaetothyriales</taxon>
        <taxon>Trichomeriaceae</taxon>
        <taxon>Knufia</taxon>
    </lineage>
</organism>
<protein>
    <recommendedName>
        <fullName evidence="9">glucose oxidase</fullName>
        <ecNumber evidence="9">1.1.3.4</ecNumber>
    </recommendedName>
</protein>
<gene>
    <name evidence="12" type="ORF">OHC33_004314</name>
</gene>
<evidence type="ECO:0000313" key="13">
    <source>
        <dbReference type="Proteomes" id="UP001316803"/>
    </source>
</evidence>
<proteinExistence type="inferred from homology"/>
<evidence type="ECO:0000256" key="10">
    <source>
        <dbReference type="PIRSR" id="PIRSR000137-1"/>
    </source>
</evidence>
<evidence type="ECO:0000256" key="4">
    <source>
        <dbReference type="ARBA" id="ARBA00022512"/>
    </source>
</evidence>
<dbReference type="Proteomes" id="UP001316803">
    <property type="component" value="Unassembled WGS sequence"/>
</dbReference>
<dbReference type="InterPro" id="IPR036188">
    <property type="entry name" value="FAD/NAD-bd_sf"/>
</dbReference>
<dbReference type="PANTHER" id="PTHR11552:SF201">
    <property type="entry name" value="GLUCOSE-METHANOL-CHOLINE OXIDOREDUCTASE N-TERMINAL DOMAIN-CONTAINING PROTEIN"/>
    <property type="match status" value="1"/>
</dbReference>
<feature type="active site" description="Proton acceptor" evidence="10">
    <location>
        <position position="457"/>
    </location>
</feature>
<evidence type="ECO:0000256" key="2">
    <source>
        <dbReference type="ARBA" id="ARBA00004191"/>
    </source>
</evidence>
<dbReference type="Gene3D" id="3.30.560.10">
    <property type="entry name" value="Glucose Oxidase, domain 3"/>
    <property type="match status" value="1"/>
</dbReference>
<evidence type="ECO:0000256" key="9">
    <source>
        <dbReference type="ARBA" id="ARBA00049722"/>
    </source>
</evidence>
<dbReference type="AlphaFoldDB" id="A0AAN8INY4"/>
<evidence type="ECO:0000256" key="5">
    <source>
        <dbReference type="ARBA" id="ARBA00022630"/>
    </source>
</evidence>
<comment type="caution">
    <text evidence="12">The sequence shown here is derived from an EMBL/GenBank/DDBJ whole genome shotgun (WGS) entry which is preliminary data.</text>
</comment>
<keyword evidence="4" id="KW-0134">Cell wall</keyword>
<dbReference type="SUPFAM" id="SSF54373">
    <property type="entry name" value="FAD-linked reductases, C-terminal domain"/>
    <property type="match status" value="1"/>
</dbReference>
<dbReference type="GO" id="GO:0046562">
    <property type="term" value="F:beta-D-glucose oxidase activity"/>
    <property type="evidence" value="ECO:0007669"/>
    <property type="project" value="UniProtKB-EC"/>
</dbReference>
<sequence>MTYIRPASSQINLWPSLGLEIDWDVLFNSSTKGEHFQPPSSTLSNLGACYESSDHGFDGPLATCISPHMASDDTHQIFNNSFETMGVPPRCDFNGGELRGFGVQMVTQDGLADVREDAARAYYYPVMDRPNLIVLANTTATRIIWSEDTPNGHAVASGVQVQHQSGRLSTVLADREVILSAGAIRSPAILEHSGIGSSRILSQHSIDVKVDLPSVGENLQDQTVMAITAASLRNSSAFPAFVAHTSLHDLFGSETQSVYESTRAKLPQYGASIAAQNGGASSAAVQQHLLETQLDLLMSSNTPTSEIAPAIFGDFIGGVFWPLQPFSRGSVHINSMNTTAPPTIDAKFLQIDFDGQVAVATAKFVRKFFLTAPMSELVNISTLQPNFEVVPEDANDDVWLDWLKTNSSVAPNYHHLGTCAMLPRDMGGVVDNDFRVYGTDNVRVVDLSAVPLQVAGHSTALLYGIAEWASQKIKARTHLPD</sequence>
<dbReference type="Gene3D" id="3.50.50.60">
    <property type="entry name" value="FAD/NAD(P)-binding domain"/>
    <property type="match status" value="1"/>
</dbReference>
<comment type="subcellular location">
    <subcellularLocation>
        <location evidence="2">Secreted</location>
        <location evidence="2">Cell wall</location>
    </subcellularLocation>
</comment>
<evidence type="ECO:0000313" key="12">
    <source>
        <dbReference type="EMBL" id="KAK5954592.1"/>
    </source>
</evidence>
<dbReference type="Pfam" id="PF05199">
    <property type="entry name" value="GMC_oxred_C"/>
    <property type="match status" value="1"/>
</dbReference>
<dbReference type="SUPFAM" id="SSF51905">
    <property type="entry name" value="FAD/NAD(P)-binding domain"/>
    <property type="match status" value="1"/>
</dbReference>
<keyword evidence="6" id="KW-0274">FAD</keyword>
<dbReference type="GO" id="GO:0050660">
    <property type="term" value="F:flavin adenine dinucleotide binding"/>
    <property type="evidence" value="ECO:0007669"/>
    <property type="project" value="InterPro"/>
</dbReference>
<dbReference type="Gene3D" id="4.10.450.10">
    <property type="entry name" value="Glucose Oxidase, domain 2"/>
    <property type="match status" value="1"/>
</dbReference>
<dbReference type="InterPro" id="IPR007867">
    <property type="entry name" value="GMC_OxRtase_C"/>
</dbReference>
<comment type="similarity">
    <text evidence="3">Belongs to the GMC oxidoreductase family.</text>
</comment>
<dbReference type="InterPro" id="IPR012132">
    <property type="entry name" value="GMC_OxRdtase"/>
</dbReference>
<keyword evidence="7" id="KW-0560">Oxidoreductase</keyword>
<evidence type="ECO:0000256" key="1">
    <source>
        <dbReference type="ARBA" id="ARBA00001974"/>
    </source>
</evidence>
<dbReference type="Pfam" id="PF00732">
    <property type="entry name" value="GMC_oxred_N"/>
    <property type="match status" value="1"/>
</dbReference>
<feature type="active site" description="Proton donor" evidence="10">
    <location>
        <position position="414"/>
    </location>
</feature>
<dbReference type="EMBL" id="JAKLMC020000008">
    <property type="protein sequence ID" value="KAK5954592.1"/>
    <property type="molecule type" value="Genomic_DNA"/>
</dbReference>
<reference evidence="12 13" key="1">
    <citation type="submission" date="2022-12" db="EMBL/GenBank/DDBJ databases">
        <title>Genomic features and morphological characterization of a novel Knufia sp. strain isolated from spacecraft assembly facility.</title>
        <authorList>
            <person name="Teixeira M."/>
            <person name="Chander A.M."/>
            <person name="Stajich J.E."/>
            <person name="Venkateswaran K."/>
        </authorList>
    </citation>
    <scope>NUCLEOTIDE SEQUENCE [LARGE SCALE GENOMIC DNA]</scope>
    <source>
        <strain evidence="12 13">FJI-L2-BK-P2</strain>
    </source>
</reference>
<comment type="cofactor">
    <cofactor evidence="1">
        <name>FAD</name>
        <dbReference type="ChEBI" id="CHEBI:57692"/>
    </cofactor>
</comment>
<evidence type="ECO:0000256" key="7">
    <source>
        <dbReference type="ARBA" id="ARBA00023002"/>
    </source>
</evidence>